<name>A0A8S3QPQ2_MYTED</name>
<dbReference type="Proteomes" id="UP000683360">
    <property type="component" value="Unassembled WGS sequence"/>
</dbReference>
<keyword evidence="3" id="KW-1185">Reference proteome</keyword>
<protein>
    <submittedName>
        <fullName evidence="2">Uncharacterized protein</fullName>
    </submittedName>
</protein>
<dbReference type="AlphaFoldDB" id="A0A8S3QPQ2"/>
<feature type="region of interest" description="Disordered" evidence="1">
    <location>
        <begin position="92"/>
        <end position="123"/>
    </location>
</feature>
<proteinExistence type="predicted"/>
<dbReference type="EMBL" id="CAJPWZ010000563">
    <property type="protein sequence ID" value="CAG2196628.1"/>
    <property type="molecule type" value="Genomic_DNA"/>
</dbReference>
<sequence>MQTNQLHRPVSSYPYHQNSMFNQCNNIDSFAYNFQSSYFSFRTYWQNSSHILSNPYQGNTFSNLHHPQPMRPTSTCSLYNPFKIMHEVENQSDQSLTNMNESTNTSETDASVSPDSDSDIEDPVNLHSNSALSTTTTSNENLQMPPRYQYLVEGSPLAGPTDWDKTTLYSLRKKDRPCALKMVIDCFLTPEQYETRGGTSAFSKTPLAGVMTSVESKYNQQWSEVGEVEDDVNSGSEDDNGHVDIDLDKSEKNKPSYAKPKPGQLKAGKLTAAQILNNRVQAKRMANSIIMNKLKKKKTNS</sequence>
<feature type="compositionally biased region" description="Basic and acidic residues" evidence="1">
    <location>
        <begin position="239"/>
        <end position="254"/>
    </location>
</feature>
<evidence type="ECO:0000256" key="1">
    <source>
        <dbReference type="SAM" id="MobiDB-lite"/>
    </source>
</evidence>
<feature type="region of interest" description="Disordered" evidence="1">
    <location>
        <begin position="226"/>
        <end position="265"/>
    </location>
</feature>
<feature type="compositionally biased region" description="Acidic residues" evidence="1">
    <location>
        <begin position="226"/>
        <end position="238"/>
    </location>
</feature>
<reference evidence="2" key="1">
    <citation type="submission" date="2021-03" db="EMBL/GenBank/DDBJ databases">
        <authorList>
            <person name="Bekaert M."/>
        </authorList>
    </citation>
    <scope>NUCLEOTIDE SEQUENCE</scope>
</reference>
<evidence type="ECO:0000313" key="2">
    <source>
        <dbReference type="EMBL" id="CAG2196628.1"/>
    </source>
</evidence>
<evidence type="ECO:0000313" key="3">
    <source>
        <dbReference type="Proteomes" id="UP000683360"/>
    </source>
</evidence>
<accession>A0A8S3QPQ2</accession>
<gene>
    <name evidence="2" type="ORF">MEDL_11490</name>
</gene>
<feature type="compositionally biased region" description="Low complexity" evidence="1">
    <location>
        <begin position="97"/>
        <end position="108"/>
    </location>
</feature>
<organism evidence="2 3">
    <name type="scientific">Mytilus edulis</name>
    <name type="common">Blue mussel</name>
    <dbReference type="NCBI Taxonomy" id="6550"/>
    <lineage>
        <taxon>Eukaryota</taxon>
        <taxon>Metazoa</taxon>
        <taxon>Spiralia</taxon>
        <taxon>Lophotrochozoa</taxon>
        <taxon>Mollusca</taxon>
        <taxon>Bivalvia</taxon>
        <taxon>Autobranchia</taxon>
        <taxon>Pteriomorphia</taxon>
        <taxon>Mytilida</taxon>
        <taxon>Mytiloidea</taxon>
        <taxon>Mytilidae</taxon>
        <taxon>Mytilinae</taxon>
        <taxon>Mytilus</taxon>
    </lineage>
</organism>
<comment type="caution">
    <text evidence="2">The sequence shown here is derived from an EMBL/GenBank/DDBJ whole genome shotgun (WGS) entry which is preliminary data.</text>
</comment>